<proteinExistence type="predicted"/>
<evidence type="ECO:0000256" key="1">
    <source>
        <dbReference type="SAM" id="MobiDB-lite"/>
    </source>
</evidence>
<feature type="region of interest" description="Disordered" evidence="1">
    <location>
        <begin position="162"/>
        <end position="216"/>
    </location>
</feature>
<evidence type="ECO:0000313" key="3">
    <source>
        <dbReference type="Proteomes" id="UP001140510"/>
    </source>
</evidence>
<dbReference type="Proteomes" id="UP001140510">
    <property type="component" value="Unassembled WGS sequence"/>
</dbReference>
<gene>
    <name evidence="2" type="ORF">N0V91_000170</name>
</gene>
<feature type="region of interest" description="Disordered" evidence="1">
    <location>
        <begin position="31"/>
        <end position="61"/>
    </location>
</feature>
<feature type="compositionally biased region" description="Polar residues" evidence="1">
    <location>
        <begin position="184"/>
        <end position="205"/>
    </location>
</feature>
<name>A0A9W8ZNV3_9PLEO</name>
<dbReference type="AlphaFoldDB" id="A0A9W8ZNV3"/>
<reference evidence="2" key="1">
    <citation type="submission" date="2022-10" db="EMBL/GenBank/DDBJ databases">
        <title>Tapping the CABI collections for fungal endophytes: first genome assemblies for Collariella, Neodidymelliopsis, Ascochyta clinopodiicola, Didymella pomorum, Didymosphaeria variabile, Neocosmospora piperis and Neocucurbitaria cava.</title>
        <authorList>
            <person name="Hill R."/>
        </authorList>
    </citation>
    <scope>NUCLEOTIDE SEQUENCE</scope>
    <source>
        <strain evidence="2">IMI 355091</strain>
    </source>
</reference>
<dbReference type="EMBL" id="JAPEVA010000001">
    <property type="protein sequence ID" value="KAJ4413196.1"/>
    <property type="molecule type" value="Genomic_DNA"/>
</dbReference>
<organism evidence="2 3">
    <name type="scientific">Didymella pomorum</name>
    <dbReference type="NCBI Taxonomy" id="749634"/>
    <lineage>
        <taxon>Eukaryota</taxon>
        <taxon>Fungi</taxon>
        <taxon>Dikarya</taxon>
        <taxon>Ascomycota</taxon>
        <taxon>Pezizomycotina</taxon>
        <taxon>Dothideomycetes</taxon>
        <taxon>Pleosporomycetidae</taxon>
        <taxon>Pleosporales</taxon>
        <taxon>Pleosporineae</taxon>
        <taxon>Didymellaceae</taxon>
        <taxon>Didymella</taxon>
    </lineage>
</organism>
<sequence>MTSLMQPFSVYDFTPPASPTKFSNTMKWFKSTPTTSPLPPSPMRSQHGLDDDNNSTPSTDYPTITQSNFCKAMRSLQKKSSAFQLQASVSSSSLALTRPDTPQREIVDWFARPSPVRAVTSAPPAAEIGDHFARSLPTYEEKQDELRRRREAARRRVQSMRTYLGAKSKAEPTAARHQRYDSGSFEQMDSSSLKDPQPCATSALKTTEPEDEKEQAPVSLLRDLHFIRHALFRLSRPPLQFHCVGCKETHTTSHIDANSPIWLLQSCRHYVHPDCFGKLLVPDTDGCFHCTHFKMRLRNLGKGEAGERHNDLLRQTSSDRYAVKDSQP</sequence>
<dbReference type="OrthoDB" id="3758153at2759"/>
<protein>
    <submittedName>
        <fullName evidence="2">Uncharacterized protein</fullName>
    </submittedName>
</protein>
<keyword evidence="3" id="KW-1185">Reference proteome</keyword>
<evidence type="ECO:0000313" key="2">
    <source>
        <dbReference type="EMBL" id="KAJ4413196.1"/>
    </source>
</evidence>
<accession>A0A9W8ZNV3</accession>
<comment type="caution">
    <text evidence="2">The sequence shown here is derived from an EMBL/GenBank/DDBJ whole genome shotgun (WGS) entry which is preliminary data.</text>
</comment>